<evidence type="ECO:0000313" key="2">
    <source>
        <dbReference type="EMBL" id="ADY47240.1"/>
    </source>
</evidence>
<feature type="region of interest" description="Disordered" evidence="1">
    <location>
        <begin position="164"/>
        <end position="190"/>
    </location>
</feature>
<feature type="compositionally biased region" description="Acidic residues" evidence="1">
    <location>
        <begin position="176"/>
        <end position="187"/>
    </location>
</feature>
<name>F1LAT6_ASCSU</name>
<proteinExistence type="evidence at transcript level"/>
<feature type="region of interest" description="Disordered" evidence="1">
    <location>
        <begin position="264"/>
        <end position="324"/>
    </location>
</feature>
<sequence>MQKLCNNAHSSQHDSNISTTMDDNFADYRKFCANRMRRLERYKKAKSFCSLEDETSNAQVQAQAQTSISNGGCSSSSTTTGSTVLCEQRLPIDSSRRTIMNPIAQRIDTNAATLTNSQDHHDCSNATQKFDLLREKMISLMENDVRLLQQLLALGDSIQELKSKNQHGSQISLNSLEEEEEEGEEDDTWHTNKANRFSASLSAVTNLYVDDEPKENVQYFSRKNSVLRIPIPPRSSNRMCANKRIPRRLSELTRPPRTLHIEESHHHADPSYSEPNSAMQSPATYGTTVARLSNGSIDSGIRDGSPSSPSSGSPSPTFIQAKLE</sequence>
<dbReference type="AlphaFoldDB" id="F1LAT6"/>
<feature type="compositionally biased region" description="Polar residues" evidence="1">
    <location>
        <begin position="166"/>
        <end position="175"/>
    </location>
</feature>
<feature type="compositionally biased region" description="Low complexity" evidence="1">
    <location>
        <begin position="293"/>
        <end position="316"/>
    </location>
</feature>
<dbReference type="EMBL" id="JI175786">
    <property type="protein sequence ID" value="ADY47240.1"/>
    <property type="molecule type" value="mRNA"/>
</dbReference>
<feature type="compositionally biased region" description="Polar residues" evidence="1">
    <location>
        <begin position="273"/>
        <end position="291"/>
    </location>
</feature>
<accession>F1LAT6</accession>
<reference evidence="2" key="1">
    <citation type="journal article" date="2011" name="Genome Res.">
        <title>Deep small RNA sequencing from the nematode Ascaris reveals conservation, functional diversification, and novel developmental profiles.</title>
        <authorList>
            <person name="Wang J."/>
            <person name="Czech B."/>
            <person name="Crunk A."/>
            <person name="Wallace A."/>
            <person name="Mitreva M."/>
            <person name="Hannon G.J."/>
            <person name="Davis R.E."/>
        </authorList>
    </citation>
    <scope>NUCLEOTIDE SEQUENCE</scope>
</reference>
<organism evidence="2">
    <name type="scientific">Ascaris suum</name>
    <name type="common">Pig roundworm</name>
    <name type="synonym">Ascaris lumbricoides</name>
    <dbReference type="NCBI Taxonomy" id="6253"/>
    <lineage>
        <taxon>Eukaryota</taxon>
        <taxon>Metazoa</taxon>
        <taxon>Ecdysozoa</taxon>
        <taxon>Nematoda</taxon>
        <taxon>Chromadorea</taxon>
        <taxon>Rhabditida</taxon>
        <taxon>Spirurina</taxon>
        <taxon>Ascaridomorpha</taxon>
        <taxon>Ascaridoidea</taxon>
        <taxon>Ascarididae</taxon>
        <taxon>Ascaris</taxon>
    </lineage>
</organism>
<protein>
    <submittedName>
        <fullName evidence="2">Uncharacterized protein</fullName>
    </submittedName>
</protein>
<evidence type="ECO:0000256" key="1">
    <source>
        <dbReference type="SAM" id="MobiDB-lite"/>
    </source>
</evidence>